<gene>
    <name evidence="2" type="ORF">HMPREF9473_04630</name>
</gene>
<dbReference type="InterPro" id="IPR013421">
    <property type="entry name" value="CRISPR-assoc_prot_Cas5_HALMA"/>
</dbReference>
<reference evidence="2 3" key="1">
    <citation type="submission" date="2011-08" db="EMBL/GenBank/DDBJ databases">
        <title>The Genome Sequence of Clostridium hathewayi WAL-18680.</title>
        <authorList>
            <consortium name="The Broad Institute Genome Sequencing Platform"/>
            <person name="Earl A."/>
            <person name="Ward D."/>
            <person name="Feldgarden M."/>
            <person name="Gevers D."/>
            <person name="Finegold S.M."/>
            <person name="Summanen P.H."/>
            <person name="Molitoris D.R."/>
            <person name="Song M."/>
            <person name="Daigneault M."/>
            <person name="Allen-Vercoe E."/>
            <person name="Young S.K."/>
            <person name="Zeng Q."/>
            <person name="Gargeya S."/>
            <person name="Fitzgerald M."/>
            <person name="Haas B."/>
            <person name="Abouelleil A."/>
            <person name="Alvarado L."/>
            <person name="Arachchi H.M."/>
            <person name="Berlin A."/>
            <person name="Brown A."/>
            <person name="Chapman S.B."/>
            <person name="Chen Z."/>
            <person name="Dunbar C."/>
            <person name="Freedman E."/>
            <person name="Gearin G."/>
            <person name="Gellesch M."/>
            <person name="Goldberg J."/>
            <person name="Griggs A."/>
            <person name="Gujja S."/>
            <person name="Heiman D."/>
            <person name="Howarth C."/>
            <person name="Larson L."/>
            <person name="Lui A."/>
            <person name="MacDonald P.J.P."/>
            <person name="Montmayeur A."/>
            <person name="Murphy C."/>
            <person name="Neiman D."/>
            <person name="Pearson M."/>
            <person name="Priest M."/>
            <person name="Roberts A."/>
            <person name="Saif S."/>
            <person name="Shea T."/>
            <person name="Shenoy N."/>
            <person name="Sisk P."/>
            <person name="Stolte C."/>
            <person name="Sykes S."/>
            <person name="Wortman J."/>
            <person name="Nusbaum C."/>
            <person name="Birren B."/>
        </authorList>
    </citation>
    <scope>NUCLEOTIDE SEQUENCE [LARGE SCALE GENOMIC DNA]</scope>
    <source>
        <strain evidence="2 3">WAL-18680</strain>
    </source>
</reference>
<name>G5IMA2_9FIRM</name>
<evidence type="ECO:0000313" key="3">
    <source>
        <dbReference type="Proteomes" id="UP000005384"/>
    </source>
</evidence>
<dbReference type="AlphaFoldDB" id="G5IMA2"/>
<organism evidence="2 3">
    <name type="scientific">Hungatella hathewayi WAL-18680</name>
    <dbReference type="NCBI Taxonomy" id="742737"/>
    <lineage>
        <taxon>Bacteria</taxon>
        <taxon>Bacillati</taxon>
        <taxon>Bacillota</taxon>
        <taxon>Clostridia</taxon>
        <taxon>Lachnospirales</taxon>
        <taxon>Lachnospiraceae</taxon>
        <taxon>Hungatella</taxon>
    </lineage>
</organism>
<sequence length="241" mass="27599">MEILKFTLKGKNAFFKMPEVNTYYYFTYGNIHKVALLGIFGAILGYNGYAQMTEEDQYPEFYERLKDISISIVPQKGSKGYIPKKVQSFNNSVGYASQEQGGNLIVKQQWLENPCWEVYVKIDSSEAEAIKKAIMNHTCVYVPYLGSNDHPADICDAEVLTGEFINDEEIAYIDSLFPAAKVELDYEDDDVTPYKYSEYLPIALDEHSLMYCMEKFYVTNIPVLCHECDVCRVGGKNIVFY</sequence>
<dbReference type="InterPro" id="IPR013422">
    <property type="entry name" value="CRISPR-assoc_prot_Cas5_N"/>
</dbReference>
<dbReference type="EMBL" id="ADLN01000120">
    <property type="protein sequence ID" value="EHI57521.1"/>
    <property type="molecule type" value="Genomic_DNA"/>
</dbReference>
<evidence type="ECO:0000256" key="1">
    <source>
        <dbReference type="ARBA" id="ARBA00023118"/>
    </source>
</evidence>
<proteinExistence type="predicted"/>
<accession>G5IMA2</accession>
<dbReference type="OrthoDB" id="5363158at2"/>
<dbReference type="NCBIfam" id="TIGR02592">
    <property type="entry name" value="cas_Cas5h"/>
    <property type="match status" value="1"/>
</dbReference>
<dbReference type="Proteomes" id="UP000005384">
    <property type="component" value="Unassembled WGS sequence"/>
</dbReference>
<protein>
    <submittedName>
        <fullName evidence="2">CRISPR-associated protein cas5, hmari subtype</fullName>
    </submittedName>
</protein>
<dbReference type="RefSeq" id="WP_006782618.1">
    <property type="nucleotide sequence ID" value="NZ_CP040506.1"/>
</dbReference>
<keyword evidence="3" id="KW-1185">Reference proteome</keyword>
<evidence type="ECO:0000313" key="2">
    <source>
        <dbReference type="EMBL" id="EHI57521.1"/>
    </source>
</evidence>
<dbReference type="NCBIfam" id="TIGR02593">
    <property type="entry name" value="CRISPR_cas5"/>
    <property type="match status" value="1"/>
</dbReference>
<dbReference type="HOGENOM" id="CLU_100173_0_0_9"/>
<keyword evidence="1" id="KW-0051">Antiviral defense</keyword>
<dbReference type="GO" id="GO:0051607">
    <property type="term" value="P:defense response to virus"/>
    <property type="evidence" value="ECO:0007669"/>
    <property type="project" value="UniProtKB-KW"/>
</dbReference>
<dbReference type="PATRIC" id="fig|742737.3.peg.4617"/>
<comment type="caution">
    <text evidence="2">The sequence shown here is derived from an EMBL/GenBank/DDBJ whole genome shotgun (WGS) entry which is preliminary data.</text>
</comment>